<keyword evidence="2" id="KW-0479">Metal-binding</keyword>
<gene>
    <name evidence="8" type="ORF">B0A55_06706</name>
</gene>
<keyword evidence="9" id="KW-1185">Reference proteome</keyword>
<feature type="compositionally biased region" description="Basic and acidic residues" evidence="6">
    <location>
        <begin position="248"/>
        <end position="257"/>
    </location>
</feature>
<name>A0A4U0X5W9_9PEZI</name>
<evidence type="ECO:0000256" key="3">
    <source>
        <dbReference type="ARBA" id="ARBA00022771"/>
    </source>
</evidence>
<protein>
    <recommendedName>
        <fullName evidence="7">PARP-type domain-containing protein</fullName>
    </recommendedName>
</protein>
<evidence type="ECO:0000259" key="7">
    <source>
        <dbReference type="PROSITE" id="PS50064"/>
    </source>
</evidence>
<feature type="compositionally biased region" description="Basic residues" evidence="6">
    <location>
        <begin position="173"/>
        <end position="182"/>
    </location>
</feature>
<evidence type="ECO:0000256" key="6">
    <source>
        <dbReference type="SAM" id="MobiDB-lite"/>
    </source>
</evidence>
<dbReference type="GO" id="GO:0003677">
    <property type="term" value="F:DNA binding"/>
    <property type="evidence" value="ECO:0007669"/>
    <property type="project" value="InterPro"/>
</dbReference>
<accession>A0A4U0X5W9</accession>
<keyword evidence="5" id="KW-0539">Nucleus</keyword>
<evidence type="ECO:0000313" key="9">
    <source>
        <dbReference type="Proteomes" id="UP000309340"/>
    </source>
</evidence>
<comment type="caution">
    <text evidence="8">The sequence shown here is derived from an EMBL/GenBank/DDBJ whole genome shotgun (WGS) entry which is preliminary data.</text>
</comment>
<comment type="subcellular location">
    <subcellularLocation>
        <location evidence="1">Nucleus</location>
    </subcellularLocation>
</comment>
<evidence type="ECO:0000256" key="1">
    <source>
        <dbReference type="ARBA" id="ARBA00004123"/>
    </source>
</evidence>
<feature type="region of interest" description="Disordered" evidence="6">
    <location>
        <begin position="93"/>
        <end position="276"/>
    </location>
</feature>
<keyword evidence="3" id="KW-0863">Zinc-finger</keyword>
<sequence length="276" mass="30514">MSYRLEISANGRATCSTTHCKNAGTKILKGEIRQGVLVPFNEHTSWKWRHWGCVTPEVICNWKVSSGGDMDLVDGYDTLPPDVQGKVQRAFEQGHVDDDDWNGDQEMNRYTGKRQGMFVKTKTPKKKAKKDDDDEDENEPDNTPVKEKGKTKKRGRSRDDDDEADGDDDVKPKTKKPRAKKAVKAEAKDDESEVAPPVKKTRKSAKAKDDGAHEGDVAPKPAAKKDAQESAPAVKATSKTSAVDDELGDKSEEEKPKPQKRKAKGRGKKAAAVDEE</sequence>
<evidence type="ECO:0000256" key="4">
    <source>
        <dbReference type="ARBA" id="ARBA00022833"/>
    </source>
</evidence>
<dbReference type="GO" id="GO:0008270">
    <property type="term" value="F:zinc ion binding"/>
    <property type="evidence" value="ECO:0007669"/>
    <property type="project" value="UniProtKB-KW"/>
</dbReference>
<dbReference type="AlphaFoldDB" id="A0A4U0X5W9"/>
<feature type="compositionally biased region" description="Basic residues" evidence="6">
    <location>
        <begin position="258"/>
        <end position="269"/>
    </location>
</feature>
<keyword evidence="4" id="KW-0862">Zinc</keyword>
<dbReference type="PROSITE" id="PS50064">
    <property type="entry name" value="ZF_PARP_2"/>
    <property type="match status" value="1"/>
</dbReference>
<dbReference type="SMART" id="SM01336">
    <property type="entry name" value="zf-PARP"/>
    <property type="match status" value="1"/>
</dbReference>
<dbReference type="OrthoDB" id="429950at2759"/>
<proteinExistence type="predicted"/>
<feature type="compositionally biased region" description="Basic and acidic residues" evidence="6">
    <location>
        <begin position="206"/>
        <end position="228"/>
    </location>
</feature>
<dbReference type="InterPro" id="IPR001510">
    <property type="entry name" value="Znf_PARP"/>
</dbReference>
<evidence type="ECO:0000256" key="5">
    <source>
        <dbReference type="ARBA" id="ARBA00023242"/>
    </source>
</evidence>
<dbReference type="Gene3D" id="3.30.1740.10">
    <property type="entry name" value="Zinc finger, PARP-type"/>
    <property type="match status" value="1"/>
</dbReference>
<dbReference type="STRING" id="329884.A0A4U0X5W9"/>
<evidence type="ECO:0000256" key="2">
    <source>
        <dbReference type="ARBA" id="ARBA00022723"/>
    </source>
</evidence>
<dbReference type="Pfam" id="PF00645">
    <property type="entry name" value="zf-PARP"/>
    <property type="match status" value="1"/>
</dbReference>
<dbReference type="EMBL" id="NAJQ01000391">
    <property type="protein sequence ID" value="TKA70598.1"/>
    <property type="molecule type" value="Genomic_DNA"/>
</dbReference>
<dbReference type="SUPFAM" id="SSF57716">
    <property type="entry name" value="Glucocorticoid receptor-like (DNA-binding domain)"/>
    <property type="match status" value="1"/>
</dbReference>
<organism evidence="8 9">
    <name type="scientific">Friedmanniomyces simplex</name>
    <dbReference type="NCBI Taxonomy" id="329884"/>
    <lineage>
        <taxon>Eukaryota</taxon>
        <taxon>Fungi</taxon>
        <taxon>Dikarya</taxon>
        <taxon>Ascomycota</taxon>
        <taxon>Pezizomycotina</taxon>
        <taxon>Dothideomycetes</taxon>
        <taxon>Dothideomycetidae</taxon>
        <taxon>Mycosphaerellales</taxon>
        <taxon>Teratosphaeriaceae</taxon>
        <taxon>Friedmanniomyces</taxon>
    </lineage>
</organism>
<dbReference type="GO" id="GO:0005634">
    <property type="term" value="C:nucleus"/>
    <property type="evidence" value="ECO:0007669"/>
    <property type="project" value="UniProtKB-SubCell"/>
</dbReference>
<dbReference type="InterPro" id="IPR036957">
    <property type="entry name" value="Znf_PARP_sf"/>
</dbReference>
<feature type="domain" description="PARP-type" evidence="7">
    <location>
        <begin position="3"/>
        <end position="95"/>
    </location>
</feature>
<reference evidence="8 9" key="1">
    <citation type="submission" date="2017-03" db="EMBL/GenBank/DDBJ databases">
        <title>Genomes of endolithic fungi from Antarctica.</title>
        <authorList>
            <person name="Coleine C."/>
            <person name="Masonjones S."/>
            <person name="Stajich J.E."/>
        </authorList>
    </citation>
    <scope>NUCLEOTIDE SEQUENCE [LARGE SCALE GENOMIC DNA]</scope>
    <source>
        <strain evidence="8 9">CCFEE 5184</strain>
    </source>
</reference>
<dbReference type="Proteomes" id="UP000309340">
    <property type="component" value="Unassembled WGS sequence"/>
</dbReference>
<evidence type="ECO:0000313" key="8">
    <source>
        <dbReference type="EMBL" id="TKA70598.1"/>
    </source>
</evidence>